<reference evidence="1" key="1">
    <citation type="submission" date="2007-11" db="EMBL/GenBank/DDBJ databases">
        <authorList>
            <person name="Fulton L."/>
            <person name="Clifton S."/>
            <person name="Fulton B."/>
            <person name="Xu J."/>
            <person name="Minx P."/>
            <person name="Pepin K.H."/>
            <person name="Johnson M."/>
            <person name="Thiruvilangam P."/>
            <person name="Bhonagiri V."/>
            <person name="Nash W.E."/>
            <person name="Mardis E.R."/>
            <person name="Wilson R.K."/>
        </authorList>
    </citation>
    <scope>NUCLEOTIDE SEQUENCE [LARGE SCALE GENOMIC DNA]</scope>
    <source>
        <strain evidence="1">DSM 17241</strain>
    </source>
</reference>
<dbReference type="HOGENOM" id="CLU_3131623_0_0_9"/>
<keyword evidence="2" id="KW-1185">Reference proteome</keyword>
<evidence type="ECO:0000313" key="1">
    <source>
        <dbReference type="EMBL" id="EDS11485.1"/>
    </source>
</evidence>
<dbReference type="Proteomes" id="UP000003803">
    <property type="component" value="Unassembled WGS sequence"/>
</dbReference>
<comment type="caution">
    <text evidence="1">The sequence shown here is derived from an EMBL/GenBank/DDBJ whole genome shotgun (WGS) entry which is preliminary data.</text>
</comment>
<name>B0PBF5_9FIRM</name>
<sequence length="49" mass="5368">MPPEMSANYGQGDTRAQPSAALMADFIMPLCGDDKMAGMRLHPRHFFGV</sequence>
<reference evidence="1" key="2">
    <citation type="submission" date="2013-09" db="EMBL/GenBank/DDBJ databases">
        <title>Draft genome sequence of Anaerotruncus colihominis(DSM 17241).</title>
        <authorList>
            <person name="Sudarsanam P."/>
            <person name="Ley R."/>
            <person name="Guruge J."/>
            <person name="Turnbaugh P.J."/>
            <person name="Mahowald M."/>
            <person name="Liep D."/>
            <person name="Gordon J."/>
        </authorList>
    </citation>
    <scope>NUCLEOTIDE SEQUENCE</scope>
    <source>
        <strain evidence="1">DSM 17241</strain>
    </source>
</reference>
<dbReference type="AlphaFoldDB" id="B0PBF5"/>
<dbReference type="EMBL" id="ABGD02000014">
    <property type="protein sequence ID" value="EDS11485.1"/>
    <property type="molecule type" value="Genomic_DNA"/>
</dbReference>
<accession>B0PBF5</accession>
<organism evidence="1 2">
    <name type="scientific">Anaerotruncus colihominis DSM 17241</name>
    <dbReference type="NCBI Taxonomy" id="445972"/>
    <lineage>
        <taxon>Bacteria</taxon>
        <taxon>Bacillati</taxon>
        <taxon>Bacillota</taxon>
        <taxon>Clostridia</taxon>
        <taxon>Eubacteriales</taxon>
        <taxon>Oscillospiraceae</taxon>
        <taxon>Anaerotruncus</taxon>
    </lineage>
</organism>
<protein>
    <submittedName>
        <fullName evidence="1">Uncharacterized protein</fullName>
    </submittedName>
</protein>
<evidence type="ECO:0000313" key="2">
    <source>
        <dbReference type="Proteomes" id="UP000003803"/>
    </source>
</evidence>
<gene>
    <name evidence="1" type="ORF">ANACOL_02106</name>
</gene>
<proteinExistence type="predicted"/>